<accession>A0ABW0ZQY8</accession>
<keyword evidence="4" id="KW-1185">Reference proteome</keyword>
<dbReference type="InterPro" id="IPR036390">
    <property type="entry name" value="WH_DNA-bd_sf"/>
</dbReference>
<name>A0ABW0ZQY8_9ACTN</name>
<gene>
    <name evidence="3" type="ORF">ACFPQB_21535</name>
</gene>
<dbReference type="Gene3D" id="6.10.140.190">
    <property type="match status" value="1"/>
</dbReference>
<comment type="caution">
    <text evidence="3">The sequence shown here is derived from an EMBL/GenBank/DDBJ whole genome shotgun (WGS) entry which is preliminary data.</text>
</comment>
<dbReference type="InterPro" id="IPR005149">
    <property type="entry name" value="Tscrpt_reg_PadR_N"/>
</dbReference>
<dbReference type="Pfam" id="PF03551">
    <property type="entry name" value="PadR"/>
    <property type="match status" value="1"/>
</dbReference>
<dbReference type="PANTHER" id="PTHR43252:SF4">
    <property type="entry name" value="TRANSCRIPTIONAL REGULATORY PROTEIN"/>
    <property type="match status" value="1"/>
</dbReference>
<feature type="domain" description="Transcription regulator PadR C-terminal" evidence="2">
    <location>
        <begin position="92"/>
        <end position="174"/>
    </location>
</feature>
<evidence type="ECO:0000259" key="2">
    <source>
        <dbReference type="Pfam" id="PF10400"/>
    </source>
</evidence>
<dbReference type="InterPro" id="IPR018309">
    <property type="entry name" value="Tscrpt_reg_PadR_C"/>
</dbReference>
<feature type="domain" description="Transcription regulator PadR N-terminal" evidence="1">
    <location>
        <begin position="7"/>
        <end position="78"/>
    </location>
</feature>
<evidence type="ECO:0000313" key="4">
    <source>
        <dbReference type="Proteomes" id="UP001596072"/>
    </source>
</evidence>
<dbReference type="EMBL" id="JBHSNS010000016">
    <property type="protein sequence ID" value="MFC5731508.1"/>
    <property type="molecule type" value="Genomic_DNA"/>
</dbReference>
<reference evidence="4" key="1">
    <citation type="journal article" date="2019" name="Int. J. Syst. Evol. Microbiol.">
        <title>The Global Catalogue of Microorganisms (GCM) 10K type strain sequencing project: providing services to taxonomists for standard genome sequencing and annotation.</title>
        <authorList>
            <consortium name="The Broad Institute Genomics Platform"/>
            <consortium name="The Broad Institute Genome Sequencing Center for Infectious Disease"/>
            <person name="Wu L."/>
            <person name="Ma J."/>
        </authorList>
    </citation>
    <scope>NUCLEOTIDE SEQUENCE [LARGE SCALE GENOMIC DNA]</scope>
    <source>
        <strain evidence="4">YIM 94188</strain>
    </source>
</reference>
<evidence type="ECO:0000259" key="1">
    <source>
        <dbReference type="Pfam" id="PF03551"/>
    </source>
</evidence>
<sequence>MSLRHAILTALIEKPSSGLALTRRFDRSIGYFWQATHQQVYRELGKLEVEGLVRSIPQPPSRGNRKHFEVTPEGRSELVSWVGTEERPRPYRDALLVRLRAASVVGAGPLVEQLRAHREAHLRRRDEYLDIAERDFGQPELSDVARMQHLILRAGIGLEEHWITWLDEAIPVLEGLDLPTPES</sequence>
<dbReference type="InterPro" id="IPR036388">
    <property type="entry name" value="WH-like_DNA-bd_sf"/>
</dbReference>
<dbReference type="Gene3D" id="1.10.10.10">
    <property type="entry name" value="Winged helix-like DNA-binding domain superfamily/Winged helix DNA-binding domain"/>
    <property type="match status" value="1"/>
</dbReference>
<dbReference type="RefSeq" id="WP_136430807.1">
    <property type="nucleotide sequence ID" value="NZ_JBHSNS010000016.1"/>
</dbReference>
<dbReference type="PANTHER" id="PTHR43252">
    <property type="entry name" value="TRANSCRIPTIONAL REGULATOR YQJI"/>
    <property type="match status" value="1"/>
</dbReference>
<protein>
    <submittedName>
        <fullName evidence="3">PadR family transcriptional regulator</fullName>
    </submittedName>
</protein>
<evidence type="ECO:0000313" key="3">
    <source>
        <dbReference type="EMBL" id="MFC5731508.1"/>
    </source>
</evidence>
<proteinExistence type="predicted"/>
<organism evidence="3 4">
    <name type="scientific">Nocardioides vastitatis</name>
    <dbReference type="NCBI Taxonomy" id="2568655"/>
    <lineage>
        <taxon>Bacteria</taxon>
        <taxon>Bacillati</taxon>
        <taxon>Actinomycetota</taxon>
        <taxon>Actinomycetes</taxon>
        <taxon>Propionibacteriales</taxon>
        <taxon>Nocardioidaceae</taxon>
        <taxon>Nocardioides</taxon>
    </lineage>
</organism>
<dbReference type="Pfam" id="PF10400">
    <property type="entry name" value="Vir_act_alpha_C"/>
    <property type="match status" value="1"/>
</dbReference>
<dbReference type="SUPFAM" id="SSF46785">
    <property type="entry name" value="Winged helix' DNA-binding domain"/>
    <property type="match status" value="1"/>
</dbReference>
<dbReference type="Proteomes" id="UP001596072">
    <property type="component" value="Unassembled WGS sequence"/>
</dbReference>